<feature type="signal peptide" evidence="1">
    <location>
        <begin position="1"/>
        <end position="20"/>
    </location>
</feature>
<dbReference type="Proteomes" id="UP000681720">
    <property type="component" value="Unassembled WGS sequence"/>
</dbReference>
<dbReference type="Proteomes" id="UP000663824">
    <property type="component" value="Unassembled WGS sequence"/>
</dbReference>
<accession>A0A816QI90</accession>
<evidence type="ECO:0000313" key="5">
    <source>
        <dbReference type="EMBL" id="CAF4337249.1"/>
    </source>
</evidence>
<dbReference type="EMBL" id="CAJOBG010024718">
    <property type="protein sequence ID" value="CAF4337249.1"/>
    <property type="molecule type" value="Genomic_DNA"/>
</dbReference>
<dbReference type="EMBL" id="CAJNRF010004447">
    <property type="protein sequence ID" value="CAF2059800.1"/>
    <property type="molecule type" value="Genomic_DNA"/>
</dbReference>
<dbReference type="Proteomes" id="UP000663866">
    <property type="component" value="Unassembled WGS sequence"/>
</dbReference>
<sequence length="161" mass="17513">MKKLVVSLLVLIFVQIAVHGNHFYGGSINWSPINNTNKVEINSTVKVNIEQQYAWSRNTTTTACMQSTILSYGLIGDDANNTLICLSNATVCSRTNFTANISSLVPCTDYNTILDMSFGHRQTSIDVNVLAEGLVIGYTSSSDGWIPLKLGGGNLSLVMYL</sequence>
<dbReference type="EMBL" id="CAJOBF010014397">
    <property type="protein sequence ID" value="CAF4339013.1"/>
    <property type="molecule type" value="Genomic_DNA"/>
</dbReference>
<dbReference type="EMBL" id="CAJOBI010035630">
    <property type="protein sequence ID" value="CAF4297596.1"/>
    <property type="molecule type" value="Genomic_DNA"/>
</dbReference>
<feature type="non-terminal residue" evidence="2">
    <location>
        <position position="161"/>
    </location>
</feature>
<dbReference type="EMBL" id="CAJOBJ010220914">
    <property type="protein sequence ID" value="CAF5032887.1"/>
    <property type="molecule type" value="Genomic_DNA"/>
</dbReference>
<dbReference type="Proteomes" id="UP000681967">
    <property type="component" value="Unassembled WGS sequence"/>
</dbReference>
<organism evidence="2 9">
    <name type="scientific">Rotaria magnacalcarata</name>
    <dbReference type="NCBI Taxonomy" id="392030"/>
    <lineage>
        <taxon>Eukaryota</taxon>
        <taxon>Metazoa</taxon>
        <taxon>Spiralia</taxon>
        <taxon>Gnathifera</taxon>
        <taxon>Rotifera</taxon>
        <taxon>Eurotatoria</taxon>
        <taxon>Bdelloidea</taxon>
        <taxon>Philodinida</taxon>
        <taxon>Philodinidae</taxon>
        <taxon>Rotaria</taxon>
    </lineage>
</organism>
<dbReference type="Proteomes" id="UP000663856">
    <property type="component" value="Unassembled WGS sequence"/>
</dbReference>
<dbReference type="AlphaFoldDB" id="A0A816QI90"/>
<evidence type="ECO:0000313" key="7">
    <source>
        <dbReference type="EMBL" id="CAF4939414.1"/>
    </source>
</evidence>
<feature type="chain" id="PRO_5036413107" evidence="1">
    <location>
        <begin position="21"/>
        <end position="161"/>
    </location>
</feature>
<dbReference type="Proteomes" id="UP000663842">
    <property type="component" value="Unassembled WGS sequence"/>
</dbReference>
<evidence type="ECO:0000313" key="10">
    <source>
        <dbReference type="Proteomes" id="UP000663866"/>
    </source>
</evidence>
<gene>
    <name evidence="7" type="ORF">BYL167_LOCUS53601</name>
    <name evidence="8" type="ORF">GIL414_LOCUS58991</name>
    <name evidence="3" type="ORF">MBJ925_LOCUS28128</name>
    <name evidence="5" type="ORF">OVN521_LOCUS32502</name>
    <name evidence="4" type="ORF">SMN809_LOCUS25955</name>
    <name evidence="6" type="ORF">UXM345_LOCUS35412</name>
    <name evidence="2" type="ORF">WKI299_LOCUS11889</name>
</gene>
<evidence type="ECO:0000313" key="8">
    <source>
        <dbReference type="EMBL" id="CAF5032887.1"/>
    </source>
</evidence>
<comment type="caution">
    <text evidence="2">The sequence shown here is derived from an EMBL/GenBank/DDBJ whole genome shotgun (WGS) entry which is preliminary data.</text>
</comment>
<name>A0A816QI90_9BILA</name>
<evidence type="ECO:0000313" key="2">
    <source>
        <dbReference type="EMBL" id="CAF2059800.1"/>
    </source>
</evidence>
<protein>
    <submittedName>
        <fullName evidence="2">Uncharacterized protein</fullName>
    </submittedName>
</protein>
<dbReference type="EMBL" id="CAJNRE010015031">
    <property type="protein sequence ID" value="CAF2133994.1"/>
    <property type="molecule type" value="Genomic_DNA"/>
</dbReference>
<dbReference type="EMBL" id="CAJOBH010181061">
    <property type="protein sequence ID" value="CAF4939414.1"/>
    <property type="molecule type" value="Genomic_DNA"/>
</dbReference>
<keyword evidence="1" id="KW-0732">Signal</keyword>
<evidence type="ECO:0000313" key="6">
    <source>
        <dbReference type="EMBL" id="CAF4339013.1"/>
    </source>
</evidence>
<evidence type="ECO:0000256" key="1">
    <source>
        <dbReference type="SAM" id="SignalP"/>
    </source>
</evidence>
<evidence type="ECO:0000313" key="9">
    <source>
        <dbReference type="Proteomes" id="UP000663856"/>
    </source>
</evidence>
<dbReference type="Proteomes" id="UP000676336">
    <property type="component" value="Unassembled WGS sequence"/>
</dbReference>
<evidence type="ECO:0000313" key="4">
    <source>
        <dbReference type="EMBL" id="CAF4297596.1"/>
    </source>
</evidence>
<evidence type="ECO:0000313" key="3">
    <source>
        <dbReference type="EMBL" id="CAF2133994.1"/>
    </source>
</evidence>
<reference evidence="2" key="1">
    <citation type="submission" date="2021-02" db="EMBL/GenBank/DDBJ databases">
        <authorList>
            <person name="Nowell W R."/>
        </authorList>
    </citation>
    <scope>NUCLEOTIDE SEQUENCE</scope>
</reference>
<proteinExistence type="predicted"/>
<keyword evidence="10" id="KW-1185">Reference proteome</keyword>